<feature type="non-terminal residue" evidence="1">
    <location>
        <position position="58"/>
    </location>
</feature>
<gene>
    <name evidence="1" type="ORF">METZ01_LOCUS192321</name>
</gene>
<name>A0A382DPG3_9ZZZZ</name>
<protein>
    <recommendedName>
        <fullName evidence="2">AMP-dependent synthetase/ligase domain-containing protein</fullName>
    </recommendedName>
</protein>
<sequence>MTKTVTKFASAEKIREIYDRGFWRDDTIYSLVRHNGTVTPDKVAFRERYRIVTYGELL</sequence>
<reference evidence="1" key="1">
    <citation type="submission" date="2018-05" db="EMBL/GenBank/DDBJ databases">
        <authorList>
            <person name="Lanie J.A."/>
            <person name="Ng W.-L."/>
            <person name="Kazmierczak K.M."/>
            <person name="Andrzejewski T.M."/>
            <person name="Davidsen T.M."/>
            <person name="Wayne K.J."/>
            <person name="Tettelin H."/>
            <person name="Glass J.I."/>
            <person name="Rusch D."/>
            <person name="Podicherti R."/>
            <person name="Tsui H.-C.T."/>
            <person name="Winkler M.E."/>
        </authorList>
    </citation>
    <scope>NUCLEOTIDE SEQUENCE</scope>
</reference>
<dbReference type="AlphaFoldDB" id="A0A382DPG3"/>
<evidence type="ECO:0008006" key="2">
    <source>
        <dbReference type="Google" id="ProtNLM"/>
    </source>
</evidence>
<proteinExistence type="predicted"/>
<evidence type="ECO:0000313" key="1">
    <source>
        <dbReference type="EMBL" id="SVB39467.1"/>
    </source>
</evidence>
<dbReference type="EMBL" id="UINC01040084">
    <property type="protein sequence ID" value="SVB39467.1"/>
    <property type="molecule type" value="Genomic_DNA"/>
</dbReference>
<accession>A0A382DPG3</accession>
<organism evidence="1">
    <name type="scientific">marine metagenome</name>
    <dbReference type="NCBI Taxonomy" id="408172"/>
    <lineage>
        <taxon>unclassified sequences</taxon>
        <taxon>metagenomes</taxon>
        <taxon>ecological metagenomes</taxon>
    </lineage>
</organism>